<dbReference type="InterPro" id="IPR027417">
    <property type="entry name" value="P-loop_NTPase"/>
</dbReference>
<dbReference type="PANTHER" id="PTHR35205">
    <property type="entry name" value="NB-ARC AND TPR DOMAIN PROTEIN"/>
    <property type="match status" value="1"/>
</dbReference>
<dbReference type="SMART" id="SM00710">
    <property type="entry name" value="PbH1"/>
    <property type="match status" value="7"/>
</dbReference>
<dbReference type="EMBL" id="CACVKT020001876">
    <property type="protein sequence ID" value="CAC5372905.1"/>
    <property type="molecule type" value="Genomic_DNA"/>
</dbReference>
<dbReference type="Pfam" id="PF13229">
    <property type="entry name" value="Beta_helix"/>
    <property type="match status" value="2"/>
</dbReference>
<dbReference type="SUPFAM" id="SSF51126">
    <property type="entry name" value="Pectin lyase-like"/>
    <property type="match status" value="1"/>
</dbReference>
<keyword evidence="1" id="KW-0479">Metal-binding</keyword>
<keyword evidence="7" id="KW-1185">Reference proteome</keyword>
<dbReference type="Gene3D" id="6.10.140.2220">
    <property type="match status" value="1"/>
</dbReference>
<dbReference type="InterPro" id="IPR011050">
    <property type="entry name" value="Pectin_lyase_fold/virulence"/>
</dbReference>
<dbReference type="SUPFAM" id="SSF144232">
    <property type="entry name" value="HIT/MYND zinc finger-like"/>
    <property type="match status" value="1"/>
</dbReference>
<dbReference type="SUPFAM" id="SSF52540">
    <property type="entry name" value="P-loop containing nucleoside triphosphate hydrolases"/>
    <property type="match status" value="1"/>
</dbReference>
<dbReference type="Pfam" id="PF00931">
    <property type="entry name" value="NB-ARC"/>
    <property type="match status" value="1"/>
</dbReference>
<dbReference type="Gene3D" id="2.160.20.10">
    <property type="entry name" value="Single-stranded right-handed beta-helix, Pectin lyase-like"/>
    <property type="match status" value="1"/>
</dbReference>
<dbReference type="PROSITE" id="PS01360">
    <property type="entry name" value="ZF_MYND_1"/>
    <property type="match status" value="1"/>
</dbReference>
<protein>
    <recommendedName>
        <fullName evidence="5">MYND-type domain-containing protein</fullName>
    </recommendedName>
</protein>
<evidence type="ECO:0000256" key="1">
    <source>
        <dbReference type="ARBA" id="ARBA00022723"/>
    </source>
</evidence>
<dbReference type="Pfam" id="PF25000">
    <property type="entry name" value="DUF7779"/>
    <property type="match status" value="1"/>
</dbReference>
<gene>
    <name evidence="6" type="ORF">MCOR_10840</name>
</gene>
<dbReference type="Proteomes" id="UP000507470">
    <property type="component" value="Unassembled WGS sequence"/>
</dbReference>
<evidence type="ECO:0000259" key="5">
    <source>
        <dbReference type="PROSITE" id="PS50865"/>
    </source>
</evidence>
<keyword evidence="2 4" id="KW-0863">Zinc-finger</keyword>
<dbReference type="PROSITE" id="PS50865">
    <property type="entry name" value="ZF_MYND_2"/>
    <property type="match status" value="1"/>
</dbReference>
<dbReference type="InterPro" id="IPR002182">
    <property type="entry name" value="NB-ARC"/>
</dbReference>
<sequence length="1591" mass="180555">MASNTIFECGGDVTEELKTEITQICESGPNTPVINADLEDHQKRWLITGIGIHSVLSPTLRKYIEPVVSNLYNSLQQTHGIQTQTYPKQLKKCPNSGRELNCEAINNNRLIPRVHRKPDVSKYDYKVTNHVEFSKLFLKTFMAQYTALDDTCDLSALLGIILSIDKFPQTVRNVASKVRSDVRNPWAHCNFDEWDSLKYQTAFKLLNQLVICLQLSTADEADILAELTNWEGNGFRFLQGYAVTHQFVKEIRRQTSVLADYSLKMKSGVDVTFIKVHDALFKVNGEIMLACSRIDNIESKQNKQEMLLDTIHEDVTVLYDRTLVFENTNKRVSKLENEHLKIKEDISHIKTDITEMKDGINKKYMPMSEPRVKTFFYPPNRSKAFVARETELCKIKDSCIAKCNRNYNFVICGLGGCGKTTLAIEFAWQSQEFYPAGIFWMSAETQHTLEDSFATLAIDVDTTGKDFQETFKKTLKWFSSLNGRWLLVVDNVDDEYLSDSTKELLIGTWTRNTRGHIIITSRREPNEIEESMAVKSESCICLNVFETQEGLDFLRRRTGIHCNNDDDTVMSLVEELGGLPLALEQAAAHIKSIKCSFNNYVSKFKKERLKLLKAAPSLMKINKSRLAIATTWQLNIDYITRQSENEGLGKAAVTIMKIASYLFADDIPKELINIGSPLLEDKNLVDVLDDEMGCSQIIEILTRFSLFQRLHGTSLSVHRLVQEVIRDNMEIQHRFLILQHPIRMVKKALDSSQSPVNVLYDKNGNEFKRGSLVKWGKFAANANTIKVFVSDMKKNENLQYRLFYNTEMLKILQTTALYHNIHQRQALALADQELMVRIMTTLPVDENNYNDLTRIKIPLQQKDRETISGCLVSVLPEEKKDAPDNRSVIISEVDTLRTIGNDKFRVKMYSDTFRYYIESMRSYYPFENPESTFFSKRYLNRIRDSGLALTCAYRYIRISSENLKGCQKSYNYSPCLLEYNMTTNCPIINYKMVDRSEFLQQELISVPERQVTTLLVRKGLYLFTEPIIITKSIQVIAIEDGVEFDIGPGFHICRISKHLYTIDCEPEQTINAYFENINFISGNQITVKKDSTATFYKCKFSNGQKGCDAFPKCTGNLGCINQMTCKQVYQEKRMVSGFLYLGQPGYAGIGVYVGGIAHIDSCVLKRCGGGGVLSHGKGSLIEIKNSTVQNMRQMGVEARDGGAIKVIKNIISENQFHGVAIGPNGYGYISENIIQANGAEGIRGGGLITSITWAETDEEGASRAVIIDNIIRGNGLCGVSCDGGIFEIKGNRIFSNFFWGMMVKLRSSAYITKNEIFDYKCGGIRIGKNFTASVIIDGNIIRDHIGPGIYIVNSADIFRNKLQATKPGICIGNGEVLECLRPPIITSTNHLENNEKGTQHPIDIVRLVEVCSFCRQISQNLKSCSKCKKATYCSKNCQSKHWSRHKHMCKLLNNSYVVKVKMAETEPNNIGVPPKDREPNQIYTRKFNPKLEGISEGVSPDTNSCKRFIVKIQTGKEYGFYDPNTKIFAYDQTVSLDIQFSNPTLYHLCMECGVLAGEKFTVKKIFCWASFENKGKTLCFYTDNLPPFQKW</sequence>
<evidence type="ECO:0000256" key="3">
    <source>
        <dbReference type="ARBA" id="ARBA00022833"/>
    </source>
</evidence>
<dbReference type="Gene3D" id="3.40.50.300">
    <property type="entry name" value="P-loop containing nucleotide triphosphate hydrolases"/>
    <property type="match status" value="1"/>
</dbReference>
<dbReference type="InterPro" id="IPR006626">
    <property type="entry name" value="PbH1"/>
</dbReference>
<dbReference type="InterPro" id="IPR039448">
    <property type="entry name" value="Beta_helix"/>
</dbReference>
<organism evidence="6 7">
    <name type="scientific">Mytilus coruscus</name>
    <name type="common">Sea mussel</name>
    <dbReference type="NCBI Taxonomy" id="42192"/>
    <lineage>
        <taxon>Eukaryota</taxon>
        <taxon>Metazoa</taxon>
        <taxon>Spiralia</taxon>
        <taxon>Lophotrochozoa</taxon>
        <taxon>Mollusca</taxon>
        <taxon>Bivalvia</taxon>
        <taxon>Autobranchia</taxon>
        <taxon>Pteriomorphia</taxon>
        <taxon>Mytilida</taxon>
        <taxon>Mytiloidea</taxon>
        <taxon>Mytilidae</taxon>
        <taxon>Mytilinae</taxon>
        <taxon>Mytilus</taxon>
    </lineage>
</organism>
<dbReference type="OrthoDB" id="6136658at2759"/>
<evidence type="ECO:0000313" key="6">
    <source>
        <dbReference type="EMBL" id="CAC5372905.1"/>
    </source>
</evidence>
<dbReference type="InterPro" id="IPR002893">
    <property type="entry name" value="Znf_MYND"/>
</dbReference>
<evidence type="ECO:0000313" key="7">
    <source>
        <dbReference type="Proteomes" id="UP000507470"/>
    </source>
</evidence>
<proteinExistence type="predicted"/>
<keyword evidence="3" id="KW-0862">Zinc</keyword>
<evidence type="ECO:0000256" key="2">
    <source>
        <dbReference type="ARBA" id="ARBA00022771"/>
    </source>
</evidence>
<reference evidence="6 7" key="1">
    <citation type="submission" date="2020-06" db="EMBL/GenBank/DDBJ databases">
        <authorList>
            <person name="Li R."/>
            <person name="Bekaert M."/>
        </authorList>
    </citation>
    <scope>NUCLEOTIDE SEQUENCE [LARGE SCALE GENOMIC DNA]</scope>
    <source>
        <strain evidence="7">wild</strain>
    </source>
</reference>
<dbReference type="GO" id="GO:0008270">
    <property type="term" value="F:zinc ion binding"/>
    <property type="evidence" value="ECO:0007669"/>
    <property type="project" value="UniProtKB-KW"/>
</dbReference>
<dbReference type="InterPro" id="IPR012334">
    <property type="entry name" value="Pectin_lyas_fold"/>
</dbReference>
<dbReference type="InterPro" id="IPR056681">
    <property type="entry name" value="DUF7779"/>
</dbReference>
<dbReference type="PANTHER" id="PTHR35205:SF1">
    <property type="entry name" value="ZU5 DOMAIN-CONTAINING PROTEIN"/>
    <property type="match status" value="1"/>
</dbReference>
<name>A0A6J8AT58_MYTCO</name>
<dbReference type="Pfam" id="PF01753">
    <property type="entry name" value="zf-MYND"/>
    <property type="match status" value="1"/>
</dbReference>
<accession>A0A6J8AT58</accession>
<feature type="domain" description="MYND-type" evidence="5">
    <location>
        <begin position="1411"/>
        <end position="1449"/>
    </location>
</feature>
<dbReference type="GO" id="GO:0043531">
    <property type="term" value="F:ADP binding"/>
    <property type="evidence" value="ECO:0007669"/>
    <property type="project" value="InterPro"/>
</dbReference>
<evidence type="ECO:0000256" key="4">
    <source>
        <dbReference type="PROSITE-ProRule" id="PRU00134"/>
    </source>
</evidence>